<dbReference type="PANTHER" id="PTHR11902">
    <property type="entry name" value="ENOLASE"/>
    <property type="match status" value="1"/>
</dbReference>
<dbReference type="InterPro" id="IPR000941">
    <property type="entry name" value="Enolase"/>
</dbReference>
<protein>
    <recommendedName>
        <fullName evidence="3">phosphopyruvate hydratase</fullName>
        <ecNumber evidence="3">4.2.1.11</ecNumber>
    </recommendedName>
    <alternativeName>
        <fullName evidence="6">2-phospho-D-glycerate hydro-lyase</fullName>
    </alternativeName>
</protein>
<dbReference type="Pfam" id="PF00113">
    <property type="entry name" value="Enolase_C"/>
    <property type="match status" value="1"/>
</dbReference>
<evidence type="ECO:0000256" key="5">
    <source>
        <dbReference type="ARBA" id="ARBA00023239"/>
    </source>
</evidence>
<feature type="compositionally biased region" description="Polar residues" evidence="7">
    <location>
        <begin position="470"/>
        <end position="482"/>
    </location>
</feature>
<dbReference type="InterPro" id="IPR020810">
    <property type="entry name" value="Enolase_C"/>
</dbReference>
<sequence>MSSPLTEKQLKAKAIQYYRENSVLMWIEQVLNKMFMDNPKDTAGYLSDFFKTRAQLPEISNITVTKIINGTAGMLYKIQVQGRWLQQTKTLIKFLYEVPRQHDQALTSVESDDHLEMENLIEEEILQMVSEGPLNSRILKMVDEKLRCWYDQRIPSQQKQQDPQCTVNSERREFAPKQRRQSTKPVVQGNKAKTSRPATGVAANEIIDLASPIAFHCSALSLAMLMATCRSSHMSTEPHEAVMEIANKVTELPHSSGFRSSRKQLPLPIITIMNGLTVGTNASGQQCKCVRHILLIPKPTLSPNEICEGFLRCRQQIEDMLRFKPLPGSQILCPNGAPAIPMDRPEKGLDFVLDALQQLQLKEQFVLGLNLISRAIFDPVKGKYEPVSGNQKTAEEMVNYYADLVGKYPQIRLLIEPFRKEDAQCWAMLHERIGAQTLLASSNMPQSIVSSGSDRGSGSGSGPRKLSTLRPPSQLGTPSSPSIAAVARWSSTKLRLVTQDLTETGRTSDDPLDEVNGTTPTKRREEECNMSRLLAVEGDICVSDEQTTERTEGSKVQVCSSAWLVSSKAVIDCCLITELIQAINYVQSENKQAIFDVDSMKYAGFLLIDIAFGLSFSFISFGGLGLPEHENRLLHWFQIVSKYLAHDPTEESFRTYGWSNFGRAEAPT</sequence>
<dbReference type="UniPathway" id="UPA00109">
    <property type="reaction ID" value="UER00187"/>
</dbReference>
<dbReference type="AlphaFoldDB" id="A0A8E0VNA0"/>
<dbReference type="InterPro" id="IPR036849">
    <property type="entry name" value="Enolase-like_C_sf"/>
</dbReference>
<comment type="caution">
    <text evidence="9">The sequence shown here is derived from an EMBL/GenBank/DDBJ whole genome shotgun (WGS) entry which is preliminary data.</text>
</comment>
<accession>A0A8E0VNA0</accession>
<dbReference type="PANTHER" id="PTHR11902:SF30">
    <property type="entry name" value="ENOLASE 4"/>
    <property type="match status" value="1"/>
</dbReference>
<evidence type="ECO:0000256" key="4">
    <source>
        <dbReference type="ARBA" id="ARBA00023152"/>
    </source>
</evidence>
<dbReference type="SUPFAM" id="SSF51604">
    <property type="entry name" value="Enolase C-terminal domain-like"/>
    <property type="match status" value="1"/>
</dbReference>
<evidence type="ECO:0000256" key="1">
    <source>
        <dbReference type="ARBA" id="ARBA00005031"/>
    </source>
</evidence>
<feature type="region of interest" description="Disordered" evidence="7">
    <location>
        <begin position="159"/>
        <end position="195"/>
    </location>
</feature>
<feature type="region of interest" description="Disordered" evidence="7">
    <location>
        <begin position="445"/>
        <end position="482"/>
    </location>
</feature>
<comment type="similarity">
    <text evidence="2">Belongs to the enolase family.</text>
</comment>
<keyword evidence="5" id="KW-0456">Lyase</keyword>
<keyword evidence="10" id="KW-1185">Reference proteome</keyword>
<feature type="domain" description="Enolase C-terminal TIM barrel" evidence="8">
    <location>
        <begin position="262"/>
        <end position="471"/>
    </location>
</feature>
<evidence type="ECO:0000256" key="6">
    <source>
        <dbReference type="ARBA" id="ARBA00031125"/>
    </source>
</evidence>
<dbReference type="OrthoDB" id="10009078at2759"/>
<dbReference type="GO" id="GO:0000015">
    <property type="term" value="C:phosphopyruvate hydratase complex"/>
    <property type="evidence" value="ECO:0007669"/>
    <property type="project" value="InterPro"/>
</dbReference>
<dbReference type="SMART" id="SM01192">
    <property type="entry name" value="Enolase_C"/>
    <property type="match status" value="1"/>
</dbReference>
<proteinExistence type="inferred from homology"/>
<evidence type="ECO:0000256" key="7">
    <source>
        <dbReference type="SAM" id="MobiDB-lite"/>
    </source>
</evidence>
<gene>
    <name evidence="9" type="ORF">FBUS_00954</name>
</gene>
<evidence type="ECO:0000259" key="8">
    <source>
        <dbReference type="SMART" id="SM01192"/>
    </source>
</evidence>
<reference evidence="9" key="1">
    <citation type="submission" date="2019-05" db="EMBL/GenBank/DDBJ databases">
        <title>Annotation for the trematode Fasciolopsis buski.</title>
        <authorList>
            <person name="Choi Y.-J."/>
        </authorList>
    </citation>
    <scope>NUCLEOTIDE SEQUENCE</scope>
    <source>
        <strain evidence="9">HT</strain>
        <tissue evidence="9">Whole worm</tissue>
    </source>
</reference>
<dbReference type="GO" id="GO:0004634">
    <property type="term" value="F:phosphopyruvate hydratase activity"/>
    <property type="evidence" value="ECO:0007669"/>
    <property type="project" value="UniProtKB-EC"/>
</dbReference>
<evidence type="ECO:0000256" key="3">
    <source>
        <dbReference type="ARBA" id="ARBA00012058"/>
    </source>
</evidence>
<keyword evidence="4" id="KW-0324">Glycolysis</keyword>
<evidence type="ECO:0000313" key="10">
    <source>
        <dbReference type="Proteomes" id="UP000728185"/>
    </source>
</evidence>
<evidence type="ECO:0000256" key="2">
    <source>
        <dbReference type="ARBA" id="ARBA00009604"/>
    </source>
</evidence>
<name>A0A8E0VNA0_9TREM</name>
<dbReference type="EC" id="4.2.1.11" evidence="3"/>
<organism evidence="9 10">
    <name type="scientific">Fasciolopsis buskii</name>
    <dbReference type="NCBI Taxonomy" id="27845"/>
    <lineage>
        <taxon>Eukaryota</taxon>
        <taxon>Metazoa</taxon>
        <taxon>Spiralia</taxon>
        <taxon>Lophotrochozoa</taxon>
        <taxon>Platyhelminthes</taxon>
        <taxon>Trematoda</taxon>
        <taxon>Digenea</taxon>
        <taxon>Plagiorchiida</taxon>
        <taxon>Echinostomata</taxon>
        <taxon>Echinostomatoidea</taxon>
        <taxon>Fasciolidae</taxon>
        <taxon>Fasciolopsis</taxon>
    </lineage>
</organism>
<dbReference type="GO" id="GO:0000287">
    <property type="term" value="F:magnesium ion binding"/>
    <property type="evidence" value="ECO:0007669"/>
    <property type="project" value="InterPro"/>
</dbReference>
<evidence type="ECO:0000313" key="9">
    <source>
        <dbReference type="EMBL" id="KAA0195286.1"/>
    </source>
</evidence>
<comment type="pathway">
    <text evidence="1">Carbohydrate degradation; glycolysis; pyruvate from D-glyceraldehyde 3-phosphate: step 4/5.</text>
</comment>
<feature type="region of interest" description="Disordered" evidence="7">
    <location>
        <begin position="500"/>
        <end position="524"/>
    </location>
</feature>
<dbReference type="EMBL" id="LUCM01003804">
    <property type="protein sequence ID" value="KAA0195286.1"/>
    <property type="molecule type" value="Genomic_DNA"/>
</dbReference>
<dbReference type="GO" id="GO:0006096">
    <property type="term" value="P:glycolytic process"/>
    <property type="evidence" value="ECO:0007669"/>
    <property type="project" value="UniProtKB-UniPathway"/>
</dbReference>
<dbReference type="Proteomes" id="UP000728185">
    <property type="component" value="Unassembled WGS sequence"/>
</dbReference>
<feature type="compositionally biased region" description="Polar residues" evidence="7">
    <location>
        <begin position="159"/>
        <end position="168"/>
    </location>
</feature>
<dbReference type="Gene3D" id="3.20.20.120">
    <property type="entry name" value="Enolase-like C-terminal domain"/>
    <property type="match status" value="1"/>
</dbReference>